<organism evidence="1 2">
    <name type="scientific">Medusavirus stheno T3</name>
    <dbReference type="NCBI Taxonomy" id="3069717"/>
    <lineage>
        <taxon>Viruses</taxon>
        <taxon>Varidnaviria</taxon>
        <taxon>Bamfordvirae</taxon>
        <taxon>Nucleocytoviricota</taxon>
        <taxon>Megaviricetes</taxon>
        <taxon>Mamonoviridae</taxon>
        <taxon>Medusavirus</taxon>
        <taxon>Medusavirus sthenus</taxon>
    </lineage>
</organism>
<name>A0A7S7YFL7_9VIRU</name>
<keyword evidence="2" id="KW-1185">Reference proteome</keyword>
<dbReference type="EMBL" id="MW018138">
    <property type="protein sequence ID" value="QPB44202.1"/>
    <property type="molecule type" value="Genomic_DNA"/>
</dbReference>
<accession>A0A7S7YFL7</accession>
<dbReference type="Proteomes" id="UP001162098">
    <property type="component" value="Segment"/>
</dbReference>
<evidence type="ECO:0000313" key="2">
    <source>
        <dbReference type="Proteomes" id="UP001162098"/>
    </source>
</evidence>
<proteinExistence type="predicted"/>
<reference evidence="1 2" key="1">
    <citation type="submission" date="2020-09" db="EMBL/GenBank/DDBJ databases">
        <authorList>
            <person name="Zhang R."/>
            <person name="Garcia K."/>
            <person name="Ogata H."/>
        </authorList>
    </citation>
    <scope>NUCLEOTIDE SEQUENCE [LARGE SCALE GENOMIC DNA]</scope>
    <source>
        <strain evidence="2">stheno</strain>
    </source>
</reference>
<dbReference type="KEGG" id="vg:80543398"/>
<evidence type="ECO:0000313" key="1">
    <source>
        <dbReference type="EMBL" id="QPB44202.1"/>
    </source>
</evidence>
<protein>
    <submittedName>
        <fullName evidence="1">Uncharacterized protein</fullName>
    </submittedName>
</protein>
<sequence length="89" mass="9826">METRFVVAVPANTLDLSEGDFVDVVCSCRSEEEAEELDNHNFAPFHSVFDAIVKERLGSDWGASVEDRFNIVDAPDAEAKTDVYLSSAQ</sequence>